<dbReference type="EMBL" id="DVJN01000077">
    <property type="protein sequence ID" value="HIS92130.1"/>
    <property type="molecule type" value="Genomic_DNA"/>
</dbReference>
<dbReference type="GO" id="GO:0004553">
    <property type="term" value="F:hydrolase activity, hydrolyzing O-glycosyl compounds"/>
    <property type="evidence" value="ECO:0007669"/>
    <property type="project" value="InterPro"/>
</dbReference>
<organism evidence="8 9">
    <name type="scientific">Candidatus Alectryocaccomicrobium excrementavium</name>
    <dbReference type="NCBI Taxonomy" id="2840668"/>
    <lineage>
        <taxon>Bacteria</taxon>
        <taxon>Bacillati</taxon>
        <taxon>Bacillota</taxon>
        <taxon>Clostridia</taxon>
        <taxon>Candidatus Alectryocaccomicrobium</taxon>
    </lineage>
</organism>
<reference evidence="8" key="2">
    <citation type="journal article" date="2021" name="PeerJ">
        <title>Extensive microbial diversity within the chicken gut microbiome revealed by metagenomics and culture.</title>
        <authorList>
            <person name="Gilroy R."/>
            <person name="Ravi A."/>
            <person name="Getino M."/>
            <person name="Pursley I."/>
            <person name="Horton D.L."/>
            <person name="Alikhan N.F."/>
            <person name="Baker D."/>
            <person name="Gharbi K."/>
            <person name="Hall N."/>
            <person name="Watson M."/>
            <person name="Adriaenssens E.M."/>
            <person name="Foster-Nyarko E."/>
            <person name="Jarju S."/>
            <person name="Secka A."/>
            <person name="Antonio M."/>
            <person name="Oren A."/>
            <person name="Chaudhuri R.R."/>
            <person name="La Ragione R."/>
            <person name="Hildebrand F."/>
            <person name="Pallen M.J."/>
        </authorList>
    </citation>
    <scope>NUCLEOTIDE SEQUENCE</scope>
    <source>
        <strain evidence="8">13766</strain>
    </source>
</reference>
<dbReference type="Pfam" id="PF02836">
    <property type="entry name" value="Glyco_hydro_2_C"/>
    <property type="match status" value="1"/>
</dbReference>
<dbReference type="InterPro" id="IPR006103">
    <property type="entry name" value="Glyco_hydro_2_cat"/>
</dbReference>
<dbReference type="SUPFAM" id="SSF49303">
    <property type="entry name" value="beta-Galactosidase/glucuronidase domain"/>
    <property type="match status" value="1"/>
</dbReference>
<keyword evidence="3" id="KW-0326">Glycosidase</keyword>
<dbReference type="Pfam" id="PF18565">
    <property type="entry name" value="Glyco_hydro2_C5"/>
    <property type="match status" value="1"/>
</dbReference>
<comment type="caution">
    <text evidence="8">The sequence shown here is derived from an EMBL/GenBank/DDBJ whole genome shotgun (WGS) entry which is preliminary data.</text>
</comment>
<dbReference type="PANTHER" id="PTHR42732:SF1">
    <property type="entry name" value="BETA-MANNOSIDASE"/>
    <property type="match status" value="1"/>
</dbReference>
<dbReference type="PRINTS" id="PR00132">
    <property type="entry name" value="GLHYDRLASE2"/>
</dbReference>
<reference evidence="8" key="1">
    <citation type="submission" date="2020-10" db="EMBL/GenBank/DDBJ databases">
        <authorList>
            <person name="Gilroy R."/>
        </authorList>
    </citation>
    <scope>NUCLEOTIDE SEQUENCE</scope>
    <source>
        <strain evidence="8">13766</strain>
    </source>
</reference>
<feature type="domain" description="Glycosyl hydrolases family 2 sugar binding" evidence="5">
    <location>
        <begin position="52"/>
        <end position="140"/>
    </location>
</feature>
<name>A0A9D1G0A5_9FIRM</name>
<dbReference type="InterPro" id="IPR040605">
    <property type="entry name" value="Glyco_hydro2_dom5"/>
</dbReference>
<feature type="domain" description="DUF4982" evidence="6">
    <location>
        <begin position="588"/>
        <end position="641"/>
    </location>
</feature>
<dbReference type="InterPro" id="IPR008979">
    <property type="entry name" value="Galactose-bd-like_sf"/>
</dbReference>
<accession>A0A9D1G0A5</accession>
<evidence type="ECO:0000259" key="4">
    <source>
        <dbReference type="Pfam" id="PF02836"/>
    </source>
</evidence>
<sequence length="753" mass="83891">MKRIPWNDGWQFSLNGGAPCSVCLPHDFSLSLPRTAHNPSGRDGGWYAGGVGEYTKTFEKPEGERCALVIDGAQGLTEVWINGNRAAFHPYGYSPFAVDLTAFLRAGENTVRIVCNTQMQPASRWYTGSGLYRGVELATGPKACIPVWGVYVRTLSIENGIARMWAQVQAPGGGGCVCAYVRSPEGNNVLEMRQNVAQGCAEFTWGLPANRLWTAETPYLWRFDAFLEGEDGSTDEDSLSFGIRTIAVDPQRGLLINGVPTKLRGGCIHHDNGPLGACAHSDAERRRVALLKAAGFNAIRTAHNPPSTALLQACDDLGMYVMDEAFDCWRHGKRPFDYHLFFDDWWERDLTTMLLRDRNHPSVILWSTGNEIPERGGKSFGWSVARALAQRIRTLDSRPLSHALCGFWDDADIQRLQDTGADPEGMDAWAHFTRPCAETVDIVGYNYLYERVEADHRRFPNRLIAHTETFPEEAAPSWRTVEENDFVVGDFVWTAWDYLGEAGIGHVAYDKDNTAGLMPYPWRAANCGDFTLCGRRRPQSYYREIVWGLRKQPYLAALDPRAMGRKRAISLWGFEDLFEGWTFPGCEGRETEVHVFARADACELFLNGVSLGRKPMDAQYRCVFRVTYQPGELRVVAYRAGCAQGEAGFRTAGAPAALRLGNRWPGQDVSFLTIDVCDANGNLVPYANNLIRVSFTHAQFLGMGSDQPAGEESYTAQAHRAWRGSVMAVARRGDRPPILHAWADGLQPLKAFF</sequence>
<dbReference type="SUPFAM" id="SSF51445">
    <property type="entry name" value="(Trans)glycosidases"/>
    <property type="match status" value="1"/>
</dbReference>
<dbReference type="PROSITE" id="PS00608">
    <property type="entry name" value="GLYCOSYL_HYDROL_F2_2"/>
    <property type="match status" value="1"/>
</dbReference>
<evidence type="ECO:0000259" key="5">
    <source>
        <dbReference type="Pfam" id="PF02837"/>
    </source>
</evidence>
<dbReference type="InterPro" id="IPR013783">
    <property type="entry name" value="Ig-like_fold"/>
</dbReference>
<dbReference type="Pfam" id="PF02837">
    <property type="entry name" value="Glyco_hydro_2_N"/>
    <property type="match status" value="1"/>
</dbReference>
<evidence type="ECO:0000313" key="9">
    <source>
        <dbReference type="Proteomes" id="UP000824140"/>
    </source>
</evidence>
<comment type="similarity">
    <text evidence="1">Belongs to the glycosyl hydrolase 2 family.</text>
</comment>
<protein>
    <submittedName>
        <fullName evidence="8">DUF4982 domain-containing protein</fullName>
    </submittedName>
</protein>
<feature type="domain" description="Glycoside hydrolase family 2" evidence="7">
    <location>
        <begin position="666"/>
        <end position="747"/>
    </location>
</feature>
<evidence type="ECO:0000259" key="6">
    <source>
        <dbReference type="Pfam" id="PF16355"/>
    </source>
</evidence>
<evidence type="ECO:0000256" key="1">
    <source>
        <dbReference type="ARBA" id="ARBA00007401"/>
    </source>
</evidence>
<dbReference type="InterPro" id="IPR006101">
    <property type="entry name" value="Glyco_hydro_2"/>
</dbReference>
<dbReference type="InterPro" id="IPR036156">
    <property type="entry name" value="Beta-gal/glucu_dom_sf"/>
</dbReference>
<dbReference type="Gene3D" id="3.20.20.80">
    <property type="entry name" value="Glycosidases"/>
    <property type="match status" value="1"/>
</dbReference>
<dbReference type="Proteomes" id="UP000824140">
    <property type="component" value="Unassembled WGS sequence"/>
</dbReference>
<dbReference type="SUPFAM" id="SSF49785">
    <property type="entry name" value="Galactose-binding domain-like"/>
    <property type="match status" value="1"/>
</dbReference>
<proteinExistence type="inferred from homology"/>
<evidence type="ECO:0000256" key="3">
    <source>
        <dbReference type="ARBA" id="ARBA00023295"/>
    </source>
</evidence>
<dbReference type="InterPro" id="IPR017853">
    <property type="entry name" value="GH"/>
</dbReference>
<keyword evidence="2" id="KW-0378">Hydrolase</keyword>
<dbReference type="PANTHER" id="PTHR42732">
    <property type="entry name" value="BETA-GALACTOSIDASE"/>
    <property type="match status" value="1"/>
</dbReference>
<dbReference type="Gene3D" id="2.60.120.260">
    <property type="entry name" value="Galactose-binding domain-like"/>
    <property type="match status" value="1"/>
</dbReference>
<dbReference type="InterPro" id="IPR032311">
    <property type="entry name" value="DUF4982"/>
</dbReference>
<dbReference type="GO" id="GO:0005975">
    <property type="term" value="P:carbohydrate metabolic process"/>
    <property type="evidence" value="ECO:0007669"/>
    <property type="project" value="InterPro"/>
</dbReference>
<evidence type="ECO:0000259" key="7">
    <source>
        <dbReference type="Pfam" id="PF18565"/>
    </source>
</evidence>
<evidence type="ECO:0000313" key="8">
    <source>
        <dbReference type="EMBL" id="HIS92130.1"/>
    </source>
</evidence>
<dbReference type="InterPro" id="IPR023232">
    <property type="entry name" value="Glyco_hydro_2_AS"/>
</dbReference>
<gene>
    <name evidence="8" type="ORF">IAA84_03845</name>
</gene>
<dbReference type="Pfam" id="PF16355">
    <property type="entry name" value="DUF4982"/>
    <property type="match status" value="1"/>
</dbReference>
<dbReference type="Gene3D" id="2.60.40.10">
    <property type="entry name" value="Immunoglobulins"/>
    <property type="match status" value="2"/>
</dbReference>
<dbReference type="InterPro" id="IPR006104">
    <property type="entry name" value="Glyco_hydro_2_N"/>
</dbReference>
<evidence type="ECO:0000256" key="2">
    <source>
        <dbReference type="ARBA" id="ARBA00022801"/>
    </source>
</evidence>
<dbReference type="InterPro" id="IPR051913">
    <property type="entry name" value="GH2_Domain-Containing"/>
</dbReference>
<dbReference type="AlphaFoldDB" id="A0A9D1G0A5"/>
<feature type="domain" description="Glycoside hydrolase family 2 catalytic" evidence="4">
    <location>
        <begin position="253"/>
        <end position="399"/>
    </location>
</feature>